<feature type="domain" description="Ig-like" evidence="11">
    <location>
        <begin position="229"/>
        <end position="323"/>
    </location>
</feature>
<keyword evidence="3 10" id="KW-0732">Signal</keyword>
<keyword evidence="7" id="KW-1015">Disulfide bond</keyword>
<dbReference type="PANTHER" id="PTHR23277:SF107">
    <property type="entry name" value="HEMICENTIN-1"/>
    <property type="match status" value="1"/>
</dbReference>
<feature type="domain" description="Ig-like" evidence="11">
    <location>
        <begin position="535"/>
        <end position="634"/>
    </location>
</feature>
<dbReference type="PANTHER" id="PTHR23277">
    <property type="entry name" value="NECTIN-RELATED"/>
    <property type="match status" value="1"/>
</dbReference>
<sequence>MAVLALQLLGFVLNIWACGATDVEVERNVTGILGEAAVLRCQYTGDEEIIISSWTQKVSGKAKILAGYHSNTPSRKNENFGIPASPSNLTVSMQVYSLEAEREYCCSFTTAEERMVECVFLTVLVRPVVQVDLEQSMENGTHYQTVTCSALSKPAAVIGWLINHSHPSSDVYSIVTTTIQNLNGTATQTSMLRFPTHLQEAGKVTCAVSHLTLPESLQTAVKVQTFVSPNVTIETSLTGEEGAELRKVICTAAGGRPAASITWDLAGDAPDGSPEITVLRDNESDTETVTSSVSIQPDQYEGETITCHVTHPKRPQEQQKTVTLPTYHLSSVRVVSPDSADVGPENETVYQVTLEAGQKNVNIALEVTGDVPRYQVTCTKENDSLPAGVEVTGSVLRLEGPVEPSQAGLYTCEASYYRHRSSVQLEIVLAPAVLQTVVSPPTIETQTWEEADHRVVECSASDAFPAANVSWDLPAGLSGTIRSSSAFQNGTHSVTSVLHLPVCPTRALTVECVVRHPALVDAEARPITLPACVAPDITVRSSTVWVEGVQYTEAECTVDSAEPAAQISWRVEGGDGDNGTSELTELLMTNRTQQNGPKTVRSLVRLPTGALSGRDIACVVEHPALKTPDRREIRIVPVGRQPSHTPPTPPPASSALGVSVGRQKASWLWLAVCEFRGDAVSVNLSWVLPENATGRTVSRSWHEGGQIRADVTYEYPLALHEGENLTCLLQNEHGSEERTLHIPLYYISSLRVLNKTTPYQRPQSDGSLVHRLALQPQLRNQRILLRAYGNVPEYNITCVRSDGSAVRTEGGALVFPSEVTQRDTGLYTCHASFCHHSASVLIQVEIASRDFDLWLMTVTCFSTATAVILILAVCLCIFCKKHGGDLSKSEAVHKKRESLAALTALLHDPCSPQLKKQASPDGKCPEYTGLVRYSIVIDVKTTV</sequence>
<keyword evidence="9" id="KW-1133">Transmembrane helix</keyword>
<evidence type="ECO:0000256" key="9">
    <source>
        <dbReference type="SAM" id="Phobius"/>
    </source>
</evidence>
<dbReference type="Gene3D" id="2.60.40.10">
    <property type="entry name" value="Immunoglobulins"/>
    <property type="match status" value="6"/>
</dbReference>
<dbReference type="InterPro" id="IPR003599">
    <property type="entry name" value="Ig_sub"/>
</dbReference>
<dbReference type="GO" id="GO:0005912">
    <property type="term" value="C:adherens junction"/>
    <property type="evidence" value="ECO:0007669"/>
    <property type="project" value="TreeGrafter"/>
</dbReference>
<evidence type="ECO:0000256" key="7">
    <source>
        <dbReference type="ARBA" id="ARBA00023157"/>
    </source>
</evidence>
<dbReference type="InterPro" id="IPR013783">
    <property type="entry name" value="Ig-like_fold"/>
</dbReference>
<name>A0A9D3PXZ6_MEGAT</name>
<evidence type="ECO:0000256" key="2">
    <source>
        <dbReference type="ARBA" id="ARBA00007810"/>
    </source>
</evidence>
<dbReference type="PROSITE" id="PS50835">
    <property type="entry name" value="IG_LIKE"/>
    <property type="match status" value="5"/>
</dbReference>
<feature type="chain" id="PRO_5039106079" description="Ig-like domain-containing protein" evidence="10">
    <location>
        <begin position="21"/>
        <end position="943"/>
    </location>
</feature>
<dbReference type="InterPro" id="IPR013162">
    <property type="entry name" value="CD80_C2-set"/>
</dbReference>
<protein>
    <recommendedName>
        <fullName evidence="11">Ig-like domain-containing protein</fullName>
    </recommendedName>
</protein>
<dbReference type="Pfam" id="PF08205">
    <property type="entry name" value="C2-set_2"/>
    <property type="match status" value="4"/>
</dbReference>
<dbReference type="SUPFAM" id="SSF48726">
    <property type="entry name" value="Immunoglobulin"/>
    <property type="match status" value="5"/>
</dbReference>
<keyword evidence="9" id="KW-0812">Transmembrane</keyword>
<proteinExistence type="inferred from homology"/>
<keyword evidence="5" id="KW-0130">Cell adhesion</keyword>
<evidence type="ECO:0000256" key="8">
    <source>
        <dbReference type="ARBA" id="ARBA00023180"/>
    </source>
</evidence>
<evidence type="ECO:0000259" key="11">
    <source>
        <dbReference type="PROSITE" id="PS50835"/>
    </source>
</evidence>
<comment type="subcellular location">
    <subcellularLocation>
        <location evidence="1">Membrane</location>
        <topology evidence="1">Single-pass membrane protein</topology>
    </subcellularLocation>
</comment>
<dbReference type="Proteomes" id="UP001046870">
    <property type="component" value="Chromosome 9"/>
</dbReference>
<feature type="domain" description="Ig-like" evidence="11">
    <location>
        <begin position="127"/>
        <end position="218"/>
    </location>
</feature>
<feature type="domain" description="Ig-like" evidence="11">
    <location>
        <begin position="431"/>
        <end position="528"/>
    </location>
</feature>
<dbReference type="OrthoDB" id="8915289at2759"/>
<keyword evidence="4" id="KW-0677">Repeat</keyword>
<keyword evidence="8" id="KW-0325">Glycoprotein</keyword>
<feature type="domain" description="Ig-like" evidence="11">
    <location>
        <begin position="34"/>
        <end position="117"/>
    </location>
</feature>
<organism evidence="12 13">
    <name type="scientific">Megalops atlanticus</name>
    <name type="common">Tarpon</name>
    <name type="synonym">Clupea gigantea</name>
    <dbReference type="NCBI Taxonomy" id="7932"/>
    <lineage>
        <taxon>Eukaryota</taxon>
        <taxon>Metazoa</taxon>
        <taxon>Chordata</taxon>
        <taxon>Craniata</taxon>
        <taxon>Vertebrata</taxon>
        <taxon>Euteleostomi</taxon>
        <taxon>Actinopterygii</taxon>
        <taxon>Neopterygii</taxon>
        <taxon>Teleostei</taxon>
        <taxon>Elopiformes</taxon>
        <taxon>Megalopidae</taxon>
        <taxon>Megalops</taxon>
    </lineage>
</organism>
<dbReference type="SMART" id="SM00409">
    <property type="entry name" value="IG"/>
    <property type="match status" value="3"/>
</dbReference>
<evidence type="ECO:0000313" key="13">
    <source>
        <dbReference type="Proteomes" id="UP001046870"/>
    </source>
</evidence>
<keyword evidence="13" id="KW-1185">Reference proteome</keyword>
<evidence type="ECO:0000256" key="3">
    <source>
        <dbReference type="ARBA" id="ARBA00022729"/>
    </source>
</evidence>
<comment type="similarity">
    <text evidence="2">Belongs to the nectin family.</text>
</comment>
<keyword evidence="6 9" id="KW-0472">Membrane</keyword>
<dbReference type="InterPro" id="IPR051427">
    <property type="entry name" value="Nectin/Nectin-like"/>
</dbReference>
<dbReference type="EMBL" id="JAFDVH010000009">
    <property type="protein sequence ID" value="KAG7471258.1"/>
    <property type="molecule type" value="Genomic_DNA"/>
</dbReference>
<reference evidence="12" key="1">
    <citation type="submission" date="2021-01" db="EMBL/GenBank/DDBJ databases">
        <authorList>
            <person name="Zahm M."/>
            <person name="Roques C."/>
            <person name="Cabau C."/>
            <person name="Klopp C."/>
            <person name="Donnadieu C."/>
            <person name="Jouanno E."/>
            <person name="Lampietro C."/>
            <person name="Louis A."/>
            <person name="Herpin A."/>
            <person name="Echchiki A."/>
            <person name="Berthelot C."/>
            <person name="Parey E."/>
            <person name="Roest-Crollius H."/>
            <person name="Braasch I."/>
            <person name="Postlethwait J."/>
            <person name="Bobe J."/>
            <person name="Montfort J."/>
            <person name="Bouchez O."/>
            <person name="Begum T."/>
            <person name="Mejri S."/>
            <person name="Adams A."/>
            <person name="Chen W.-J."/>
            <person name="Guiguen Y."/>
        </authorList>
    </citation>
    <scope>NUCLEOTIDE SEQUENCE</scope>
    <source>
        <strain evidence="12">YG-15Mar2019-1</strain>
        <tissue evidence="12">Brain</tissue>
    </source>
</reference>
<evidence type="ECO:0000256" key="4">
    <source>
        <dbReference type="ARBA" id="ARBA00022737"/>
    </source>
</evidence>
<evidence type="ECO:0000256" key="6">
    <source>
        <dbReference type="ARBA" id="ARBA00023136"/>
    </source>
</evidence>
<evidence type="ECO:0000256" key="1">
    <source>
        <dbReference type="ARBA" id="ARBA00004167"/>
    </source>
</evidence>
<feature type="signal peptide" evidence="10">
    <location>
        <begin position="1"/>
        <end position="20"/>
    </location>
</feature>
<dbReference type="GO" id="GO:0007157">
    <property type="term" value="P:heterophilic cell-cell adhesion via plasma membrane cell adhesion molecules"/>
    <property type="evidence" value="ECO:0007669"/>
    <property type="project" value="TreeGrafter"/>
</dbReference>
<evidence type="ECO:0000256" key="10">
    <source>
        <dbReference type="SAM" id="SignalP"/>
    </source>
</evidence>
<dbReference type="InterPro" id="IPR007110">
    <property type="entry name" value="Ig-like_dom"/>
</dbReference>
<dbReference type="AlphaFoldDB" id="A0A9D3PXZ6"/>
<dbReference type="InterPro" id="IPR036179">
    <property type="entry name" value="Ig-like_dom_sf"/>
</dbReference>
<feature type="transmembrane region" description="Helical" evidence="9">
    <location>
        <begin position="853"/>
        <end position="878"/>
    </location>
</feature>
<comment type="caution">
    <text evidence="12">The sequence shown here is derived from an EMBL/GenBank/DDBJ whole genome shotgun (WGS) entry which is preliminary data.</text>
</comment>
<dbReference type="GO" id="GO:0007156">
    <property type="term" value="P:homophilic cell adhesion via plasma membrane adhesion molecules"/>
    <property type="evidence" value="ECO:0007669"/>
    <property type="project" value="TreeGrafter"/>
</dbReference>
<accession>A0A9D3PXZ6</accession>
<evidence type="ECO:0000256" key="5">
    <source>
        <dbReference type="ARBA" id="ARBA00022889"/>
    </source>
</evidence>
<evidence type="ECO:0000313" key="12">
    <source>
        <dbReference type="EMBL" id="KAG7471258.1"/>
    </source>
</evidence>
<gene>
    <name evidence="12" type="ORF">MATL_G00122560</name>
</gene>
<dbReference type="GO" id="GO:0016020">
    <property type="term" value="C:membrane"/>
    <property type="evidence" value="ECO:0007669"/>
    <property type="project" value="UniProtKB-SubCell"/>
</dbReference>